<gene>
    <name evidence="3" type="ORF">HNE05_16980</name>
</gene>
<keyword evidence="4" id="KW-1185">Reference proteome</keyword>
<dbReference type="KEGG" id="pcam:HNE05_16980"/>
<name>A0A6M8FFJ5_9GAMM</name>
<feature type="region of interest" description="Disordered" evidence="1">
    <location>
        <begin position="364"/>
        <end position="454"/>
    </location>
</feature>
<dbReference type="EMBL" id="CP053697">
    <property type="protein sequence ID" value="QKE64973.1"/>
    <property type="molecule type" value="Genomic_DNA"/>
</dbReference>
<evidence type="ECO:0000256" key="2">
    <source>
        <dbReference type="SAM" id="SignalP"/>
    </source>
</evidence>
<dbReference type="Proteomes" id="UP000501379">
    <property type="component" value="Chromosome"/>
</dbReference>
<evidence type="ECO:0000313" key="3">
    <source>
        <dbReference type="EMBL" id="QKE64973.1"/>
    </source>
</evidence>
<accession>A0A6M8FFJ5</accession>
<organism evidence="3 4">
    <name type="scientific">Aquipseudomonas campi</name>
    <dbReference type="NCBI Taxonomy" id="2731681"/>
    <lineage>
        <taxon>Bacteria</taxon>
        <taxon>Pseudomonadati</taxon>
        <taxon>Pseudomonadota</taxon>
        <taxon>Gammaproteobacteria</taxon>
        <taxon>Pseudomonadales</taxon>
        <taxon>Pseudomonadaceae</taxon>
        <taxon>Aquipseudomonas</taxon>
    </lineage>
</organism>
<reference evidence="3" key="1">
    <citation type="submission" date="2020-07" db="EMBL/GenBank/DDBJ databases">
        <title>Nitrate ammonifying Pseudomonas campi sp. nov. isolated from German agricultural grassland.</title>
        <authorList>
            <person name="Timsy T."/>
            <person name="Ulrich A."/>
            <person name="Spanner T."/>
            <person name="Foesel B."/>
            <person name="Kolb S."/>
            <person name="Horn M.A."/>
            <person name="Behrendt U."/>
        </authorList>
    </citation>
    <scope>NUCLEOTIDE SEQUENCE</scope>
    <source>
        <strain evidence="3">S1-A32-2</strain>
    </source>
</reference>
<evidence type="ECO:0000313" key="4">
    <source>
        <dbReference type="Proteomes" id="UP000501379"/>
    </source>
</evidence>
<protein>
    <submittedName>
        <fullName evidence="3">Uncharacterized protein</fullName>
    </submittedName>
</protein>
<proteinExistence type="predicted"/>
<evidence type="ECO:0000256" key="1">
    <source>
        <dbReference type="SAM" id="MobiDB-lite"/>
    </source>
</evidence>
<dbReference type="RefSeq" id="WP_173210405.1">
    <property type="nucleotide sequence ID" value="NZ_CP053697.2"/>
</dbReference>
<feature type="chain" id="PRO_5026778208" evidence="2">
    <location>
        <begin position="27"/>
        <end position="454"/>
    </location>
</feature>
<keyword evidence="2" id="KW-0732">Signal</keyword>
<dbReference type="AlphaFoldDB" id="A0A6M8FFJ5"/>
<sequence>MKALNARFTLSSLSLALLLASTAAQAVDDNPAATATIKAAPNGGQPHTLQVQLDQKGEWSVVPSSTVKMRFQYTHQWSQQPSKPWARIYVGEAKIPKNGEMHFEKSQMFDLGAAQVKAASGYLNANLPFKLLVSDGIPGADIALYCGFEKNNRLKQGKGLNQVLRQGFNVKLDVPLKMAGFYQLGGGPNTSRPASSHQYHLWDKSAPVTIQCLGNPTIADKVAPPKGPQGLAAQFQVTSVELVAQPAKFKGVCPAEVNLKATIKGVGGGEIKYWLEEVGGKGAALQMTSNLPGKVGEATQRVLNQKVTIKPDAQPPQQGIGGFKANTQGQGTLVKRSYRLHVLAPNKQQSSKVEVEVLCTSTLNVQPGGSGKLQVAPVEPPKPGLQIKAPQPQPEPPKPKLQLKANEPQPPKPELKLQAPQAQPEPPKPVLQIKAPQPQPEPPKPTLQLQSNPQ</sequence>
<feature type="signal peptide" evidence="2">
    <location>
        <begin position="1"/>
        <end position="26"/>
    </location>
</feature>